<proteinExistence type="predicted"/>
<keyword evidence="2" id="KW-1185">Reference proteome</keyword>
<organism evidence="1 2">
    <name type="scientific">Rhypophila decipiens</name>
    <dbReference type="NCBI Taxonomy" id="261697"/>
    <lineage>
        <taxon>Eukaryota</taxon>
        <taxon>Fungi</taxon>
        <taxon>Dikarya</taxon>
        <taxon>Ascomycota</taxon>
        <taxon>Pezizomycotina</taxon>
        <taxon>Sordariomycetes</taxon>
        <taxon>Sordariomycetidae</taxon>
        <taxon>Sordariales</taxon>
        <taxon>Naviculisporaceae</taxon>
        <taxon>Rhypophila</taxon>
    </lineage>
</organism>
<accession>A0AAN6YKP9</accession>
<dbReference type="EMBL" id="MU858053">
    <property type="protein sequence ID" value="KAK4218462.1"/>
    <property type="molecule type" value="Genomic_DNA"/>
</dbReference>
<sequence length="320" mass="36256">MSFQHDPGVAFNELTVQADHHDRDWSYSPDFTQGQSSHLRYTRSQKWPKPRSLMEMTLDTVVKNLHTVNEETMASLPPFYLWRIYNECATYGMLSLHVWKIFSKLLLADKDHNPDPNTSNQLYSYRVDILLPSYELSYYTKPLVCADKYFLTSLTIIGIDHFRTDELLTLARLDNLSTLTLDYGSTLLERNEVGDRLVKGWSETGDAFPLLQTLSLIGLGITFQSLRYISIFPALSLYEMSVTRRRKSSLWHEIDQIAVPLAEEHGWTFVSSSLKTASAAATPKTPTVVNRVAGLGCGLKDKGDDIAGYEKYRALATDGP</sequence>
<protein>
    <submittedName>
        <fullName evidence="1">Uncharacterized protein</fullName>
    </submittedName>
</protein>
<evidence type="ECO:0000313" key="2">
    <source>
        <dbReference type="Proteomes" id="UP001301769"/>
    </source>
</evidence>
<evidence type="ECO:0000313" key="1">
    <source>
        <dbReference type="EMBL" id="KAK4218462.1"/>
    </source>
</evidence>
<reference evidence="1" key="2">
    <citation type="submission" date="2023-05" db="EMBL/GenBank/DDBJ databases">
        <authorList>
            <consortium name="Lawrence Berkeley National Laboratory"/>
            <person name="Steindorff A."/>
            <person name="Hensen N."/>
            <person name="Bonometti L."/>
            <person name="Westerberg I."/>
            <person name="Brannstrom I.O."/>
            <person name="Guillou S."/>
            <person name="Cros-Aarteil S."/>
            <person name="Calhoun S."/>
            <person name="Haridas S."/>
            <person name="Kuo A."/>
            <person name="Mondo S."/>
            <person name="Pangilinan J."/>
            <person name="Riley R."/>
            <person name="Labutti K."/>
            <person name="Andreopoulos B."/>
            <person name="Lipzen A."/>
            <person name="Chen C."/>
            <person name="Yanf M."/>
            <person name="Daum C."/>
            <person name="Ng V."/>
            <person name="Clum A."/>
            <person name="Ohm R."/>
            <person name="Martin F."/>
            <person name="Silar P."/>
            <person name="Natvig D."/>
            <person name="Lalanne C."/>
            <person name="Gautier V."/>
            <person name="Ament-Velasquez S.L."/>
            <person name="Kruys A."/>
            <person name="Hutchinson M.I."/>
            <person name="Powell A.J."/>
            <person name="Barry K."/>
            <person name="Miller A.N."/>
            <person name="Grigoriev I.V."/>
            <person name="Debuchy R."/>
            <person name="Gladieux P."/>
            <person name="Thoren M.H."/>
            <person name="Johannesson H."/>
        </authorList>
    </citation>
    <scope>NUCLEOTIDE SEQUENCE</scope>
    <source>
        <strain evidence="1">PSN293</strain>
    </source>
</reference>
<dbReference type="AlphaFoldDB" id="A0AAN6YKP9"/>
<comment type="caution">
    <text evidence="1">The sequence shown here is derived from an EMBL/GenBank/DDBJ whole genome shotgun (WGS) entry which is preliminary data.</text>
</comment>
<gene>
    <name evidence="1" type="ORF">QBC37DRAFT_395813</name>
</gene>
<dbReference type="Proteomes" id="UP001301769">
    <property type="component" value="Unassembled WGS sequence"/>
</dbReference>
<reference evidence="1" key="1">
    <citation type="journal article" date="2023" name="Mol. Phylogenet. Evol.">
        <title>Genome-scale phylogeny and comparative genomics of the fungal order Sordariales.</title>
        <authorList>
            <person name="Hensen N."/>
            <person name="Bonometti L."/>
            <person name="Westerberg I."/>
            <person name="Brannstrom I.O."/>
            <person name="Guillou S."/>
            <person name="Cros-Aarteil S."/>
            <person name="Calhoun S."/>
            <person name="Haridas S."/>
            <person name="Kuo A."/>
            <person name="Mondo S."/>
            <person name="Pangilinan J."/>
            <person name="Riley R."/>
            <person name="LaButti K."/>
            <person name="Andreopoulos B."/>
            <person name="Lipzen A."/>
            <person name="Chen C."/>
            <person name="Yan M."/>
            <person name="Daum C."/>
            <person name="Ng V."/>
            <person name="Clum A."/>
            <person name="Steindorff A."/>
            <person name="Ohm R.A."/>
            <person name="Martin F."/>
            <person name="Silar P."/>
            <person name="Natvig D.O."/>
            <person name="Lalanne C."/>
            <person name="Gautier V."/>
            <person name="Ament-Velasquez S.L."/>
            <person name="Kruys A."/>
            <person name="Hutchinson M.I."/>
            <person name="Powell A.J."/>
            <person name="Barry K."/>
            <person name="Miller A.N."/>
            <person name="Grigoriev I.V."/>
            <person name="Debuchy R."/>
            <person name="Gladieux P."/>
            <person name="Hiltunen Thoren M."/>
            <person name="Johannesson H."/>
        </authorList>
    </citation>
    <scope>NUCLEOTIDE SEQUENCE</scope>
    <source>
        <strain evidence="1">PSN293</strain>
    </source>
</reference>
<name>A0AAN6YKP9_9PEZI</name>